<dbReference type="Proteomes" id="UP000617979">
    <property type="component" value="Unassembled WGS sequence"/>
</dbReference>
<protein>
    <submittedName>
        <fullName evidence="2">Uncharacterized protein</fullName>
    </submittedName>
</protein>
<dbReference type="EMBL" id="BMEX01000007">
    <property type="protein sequence ID" value="GGA49009.1"/>
    <property type="molecule type" value="Genomic_DNA"/>
</dbReference>
<proteinExistence type="predicted"/>
<keyword evidence="1" id="KW-0732">Signal</keyword>
<evidence type="ECO:0000313" key="3">
    <source>
        <dbReference type="Proteomes" id="UP000617979"/>
    </source>
</evidence>
<accession>A0ABQ1GS59</accession>
<sequence length="157" mass="17543">MLKRTLALLLLLSMAVLGSGCGLLTEESQEKVEADKPKEPKVAKITFGDYPEDDSIKGLIKTRSHFGKDEDISLSFKLPKGQKLDTKILKIKVLKQPGEKLIEEFITDELDPSWKGLKSEFTSNSDFHGFYDPGDYKIQVLRGEDLLAEGTLTIVDQ</sequence>
<keyword evidence="3" id="KW-1185">Reference proteome</keyword>
<feature type="chain" id="PRO_5045275904" evidence="1">
    <location>
        <begin position="19"/>
        <end position="157"/>
    </location>
</feature>
<reference evidence="3" key="1">
    <citation type="journal article" date="2019" name="Int. J. Syst. Evol. Microbiol.">
        <title>The Global Catalogue of Microorganisms (GCM) 10K type strain sequencing project: providing services to taxonomists for standard genome sequencing and annotation.</title>
        <authorList>
            <consortium name="The Broad Institute Genomics Platform"/>
            <consortium name="The Broad Institute Genome Sequencing Center for Infectious Disease"/>
            <person name="Wu L."/>
            <person name="Ma J."/>
        </authorList>
    </citation>
    <scope>NUCLEOTIDE SEQUENCE [LARGE SCALE GENOMIC DNA]</scope>
    <source>
        <strain evidence="3">CGMCC 1.12404</strain>
    </source>
</reference>
<dbReference type="PROSITE" id="PS51257">
    <property type="entry name" value="PROKAR_LIPOPROTEIN"/>
    <property type="match status" value="1"/>
</dbReference>
<organism evidence="2 3">
    <name type="scientific">Kroppenstedtia guangzhouensis</name>
    <dbReference type="NCBI Taxonomy" id="1274356"/>
    <lineage>
        <taxon>Bacteria</taxon>
        <taxon>Bacillati</taxon>
        <taxon>Bacillota</taxon>
        <taxon>Bacilli</taxon>
        <taxon>Bacillales</taxon>
        <taxon>Thermoactinomycetaceae</taxon>
        <taxon>Kroppenstedtia</taxon>
    </lineage>
</organism>
<comment type="caution">
    <text evidence="2">The sequence shown here is derived from an EMBL/GenBank/DDBJ whole genome shotgun (WGS) entry which is preliminary data.</text>
</comment>
<gene>
    <name evidence="2" type="ORF">GCM10007416_22710</name>
</gene>
<feature type="signal peptide" evidence="1">
    <location>
        <begin position="1"/>
        <end position="18"/>
    </location>
</feature>
<evidence type="ECO:0000256" key="1">
    <source>
        <dbReference type="SAM" id="SignalP"/>
    </source>
</evidence>
<name>A0ABQ1GS59_9BACL</name>
<dbReference type="RefSeq" id="WP_188432645.1">
    <property type="nucleotide sequence ID" value="NZ_BMEX01000007.1"/>
</dbReference>
<evidence type="ECO:0000313" key="2">
    <source>
        <dbReference type="EMBL" id="GGA49009.1"/>
    </source>
</evidence>